<keyword evidence="5" id="KW-1185">Reference proteome</keyword>
<comment type="caution">
    <text evidence="4">The sequence shown here is derived from an EMBL/GenBank/DDBJ whole genome shotgun (WGS) entry which is preliminary data.</text>
</comment>
<dbReference type="InterPro" id="IPR011050">
    <property type="entry name" value="Pectin_lyase_fold/virulence"/>
</dbReference>
<dbReference type="Gene3D" id="6.10.140.1630">
    <property type="match status" value="1"/>
</dbReference>
<dbReference type="EMBL" id="JAJNEC010000009">
    <property type="protein sequence ID" value="MCD2426250.1"/>
    <property type="molecule type" value="Genomic_DNA"/>
</dbReference>
<dbReference type="InterPro" id="IPR022741">
    <property type="entry name" value="Phage_B103_Gp8"/>
</dbReference>
<proteinExistence type="predicted"/>
<accession>A0ABS8PZC8</accession>
<dbReference type="SMART" id="SM00710">
    <property type="entry name" value="PbH1"/>
    <property type="match status" value="5"/>
</dbReference>
<keyword evidence="2" id="KW-0945">Host-virus interaction</keyword>
<feature type="domain" description="Right handed beta helix" evidence="3">
    <location>
        <begin position="272"/>
        <end position="417"/>
    </location>
</feature>
<sequence>MLIVHSISALRSTGAPSDNFIKVLGYYSAGDGGGGDFLWDALSTSAEDGGTIFESSLLTTGRWKRIYSGDVSVDWFGAKGDGSTNDTTAFQKLSAFINNQNGGSIVFGVNKIYIIGRQNFANGTGKGYAYQQQPVLKIENCTQPVMIKGNGAVLKFAGGMKFGSHDPVTGNAYIPSSMPFVNADYIGNIGTAIEANNNKDVSILNLEIDGNDTAQSIGGQWGDTGYQNDHTGIRAYGNETLTINTAQFHHLLLDGIMTGWTGLTEESPAKPTQLVNVNAHHNGRQGWSIVGGKCISAENCRFTDTGKSVLASSPGAGVDIEAEDSVVKNAIFTNCTFANNSGCGVVADSGNSSDIKFNKCNFYGTTSTSIFINKKRVVFEDCLISGEAYPSLATYANDTEKPRYKRCVFTPASYEGLPVFGTQLMDGSQPAIFDECLFYTTDTAIKLGTSVGVTYIDCRFLQNGSNGDSYIRGTFRGLNIVDITTGSNDFYGYKNEGDLKVSGNVLSIIKTNAGQSFTTSYAPLSRLRVGGINNDNIFNELKIWFNTDPPTIYMDYWNAGDIIFNTRLTPGVPLGWKCTVSGDPGTWVAFGIQGGVQAAAQANSTATDVAGVVTDLNALLTKLKASGLMD</sequence>
<gene>
    <name evidence="4" type="ORF">LQ567_25920</name>
</gene>
<dbReference type="InterPro" id="IPR006626">
    <property type="entry name" value="PbH1"/>
</dbReference>
<comment type="subcellular location">
    <subcellularLocation>
        <location evidence="1">Virion</location>
    </subcellularLocation>
</comment>
<dbReference type="RefSeq" id="WP_231008839.1">
    <property type="nucleotide sequence ID" value="NZ_JAJNEC010000009.1"/>
</dbReference>
<evidence type="ECO:0000313" key="4">
    <source>
        <dbReference type="EMBL" id="MCD2426250.1"/>
    </source>
</evidence>
<dbReference type="Gene3D" id="2.160.20.10">
    <property type="entry name" value="Single-stranded right-handed beta-helix, Pectin lyase-like"/>
    <property type="match status" value="1"/>
</dbReference>
<organism evidence="4 5">
    <name type="scientific">Niabella pedocola</name>
    <dbReference type="NCBI Taxonomy" id="1752077"/>
    <lineage>
        <taxon>Bacteria</taxon>
        <taxon>Pseudomonadati</taxon>
        <taxon>Bacteroidota</taxon>
        <taxon>Chitinophagia</taxon>
        <taxon>Chitinophagales</taxon>
        <taxon>Chitinophagaceae</taxon>
        <taxon>Niabella</taxon>
    </lineage>
</organism>
<evidence type="ECO:0000256" key="1">
    <source>
        <dbReference type="ARBA" id="ARBA00004328"/>
    </source>
</evidence>
<name>A0ABS8PZC8_9BACT</name>
<dbReference type="SUPFAM" id="SSF51126">
    <property type="entry name" value="Pectin lyase-like"/>
    <property type="match status" value="1"/>
</dbReference>
<evidence type="ECO:0000259" key="3">
    <source>
        <dbReference type="Pfam" id="PF13229"/>
    </source>
</evidence>
<dbReference type="InterPro" id="IPR012334">
    <property type="entry name" value="Pectin_lyas_fold"/>
</dbReference>
<evidence type="ECO:0000313" key="5">
    <source>
        <dbReference type="Proteomes" id="UP001199816"/>
    </source>
</evidence>
<dbReference type="InterPro" id="IPR039448">
    <property type="entry name" value="Beta_helix"/>
</dbReference>
<dbReference type="Proteomes" id="UP001199816">
    <property type="component" value="Unassembled WGS sequence"/>
</dbReference>
<protein>
    <submittedName>
        <fullName evidence="4">Right-handed parallel beta-helix repeat-containing protein</fullName>
    </submittedName>
</protein>
<reference evidence="4 5" key="1">
    <citation type="submission" date="2021-11" db="EMBL/GenBank/DDBJ databases">
        <title>Genomic of Niabella pedocola.</title>
        <authorList>
            <person name="Wu T."/>
        </authorList>
    </citation>
    <scope>NUCLEOTIDE SEQUENCE [LARGE SCALE GENOMIC DNA]</scope>
    <source>
        <strain evidence="4 5">JCM 31011</strain>
    </source>
</reference>
<dbReference type="Pfam" id="PF11133">
    <property type="entry name" value="Phage_head_fibr"/>
    <property type="match status" value="1"/>
</dbReference>
<evidence type="ECO:0000256" key="2">
    <source>
        <dbReference type="ARBA" id="ARBA00022581"/>
    </source>
</evidence>
<dbReference type="Pfam" id="PF13229">
    <property type="entry name" value="Beta_helix"/>
    <property type="match status" value="1"/>
</dbReference>